<gene>
    <name evidence="1" type="ORF">ONZ43_g3032</name>
</gene>
<sequence>MADFDEGSLSNQSHALATGFVEKELKNYHPYYRSQAPVRYKQLEPPGTRRVYDVAGSEPRTVDVSTISAKSSKNIPKTMEYWDMIFPSAMKEFQNMDEVKTTKHSDPAYDIRTDTTWNDVYSKFETAQQHYADETGITRRVQRVFKWAAGISAEPVRLVTKVVEQMDIVSPVLAAVQVILDAVKKGAEVRKKVLEGFDELEDVFSDVELFLGIFPKEDLILKLAVSPLVSPKVETLNTTSYLRYFSPVGRGARVIMKGADYEKPLLDNLTTITSRSKKLMAQALKTHTRDFDRYSKATLRILESITNGLSGMEATLALLMDKAEEEAELAKERENRQNIKIRRQEELLREGAQQLGELNYLVRSISPVPPNLTTASRSPYFTSQSETLYINQDDLWNLLDMMDIDAVDMDAIEVKGKHVPNQDRARTEQIVSNQAFQDWIVSPRPSKSMIYGGFSPFHLTTSALSVFCKTLTKAFRSREGYLCLVWFCGFHLGDDDESDIDSSDSEDDINGDLGYVYDEGDDYNLGTRQRVIKRMVRSLIAQLLCDHDFGPRHLLPPDVDPDVIEQGHSLSQLRRLFSWLVRQLPEEITLVCLIDGVSFYEREEFEDPMLDALGDILELATSNVAATVKVLVTSPRPSVTFRVGFEDENAIPDDARGTTTSILSLDSITPSHLDISEERVNRTLGQQDMRFTDEVG</sequence>
<keyword evidence="2" id="KW-1185">Reference proteome</keyword>
<protein>
    <submittedName>
        <fullName evidence="1">Uncharacterized protein</fullName>
    </submittedName>
</protein>
<reference evidence="1" key="1">
    <citation type="submission" date="2022-11" db="EMBL/GenBank/DDBJ databases">
        <title>Genome Sequence of Nemania bipapillata.</title>
        <authorList>
            <person name="Buettner E."/>
        </authorList>
    </citation>
    <scope>NUCLEOTIDE SEQUENCE</scope>
    <source>
        <strain evidence="1">CP14</strain>
    </source>
</reference>
<dbReference type="Proteomes" id="UP001153334">
    <property type="component" value="Unassembled WGS sequence"/>
</dbReference>
<comment type="caution">
    <text evidence="1">The sequence shown here is derived from an EMBL/GenBank/DDBJ whole genome shotgun (WGS) entry which is preliminary data.</text>
</comment>
<evidence type="ECO:0000313" key="1">
    <source>
        <dbReference type="EMBL" id="KAJ8120201.1"/>
    </source>
</evidence>
<name>A0ACC2IY86_9PEZI</name>
<proteinExistence type="predicted"/>
<evidence type="ECO:0000313" key="2">
    <source>
        <dbReference type="Proteomes" id="UP001153334"/>
    </source>
</evidence>
<dbReference type="EMBL" id="JAPESX010000673">
    <property type="protein sequence ID" value="KAJ8120201.1"/>
    <property type="molecule type" value="Genomic_DNA"/>
</dbReference>
<organism evidence="1 2">
    <name type="scientific">Nemania bipapillata</name>
    <dbReference type="NCBI Taxonomy" id="110536"/>
    <lineage>
        <taxon>Eukaryota</taxon>
        <taxon>Fungi</taxon>
        <taxon>Dikarya</taxon>
        <taxon>Ascomycota</taxon>
        <taxon>Pezizomycotina</taxon>
        <taxon>Sordariomycetes</taxon>
        <taxon>Xylariomycetidae</taxon>
        <taxon>Xylariales</taxon>
        <taxon>Xylariaceae</taxon>
        <taxon>Nemania</taxon>
    </lineage>
</organism>
<accession>A0ACC2IY86</accession>